<proteinExistence type="predicted"/>
<dbReference type="PANTHER" id="PTHR31609:SF1">
    <property type="entry name" value="CARBOHYDRATE DEACETYLASE"/>
    <property type="match status" value="1"/>
</dbReference>
<keyword evidence="4" id="KW-0460">Magnesium</keyword>
<dbReference type="RefSeq" id="WP_202095604.1">
    <property type="nucleotide sequence ID" value="NZ_CP061035.1"/>
</dbReference>
<protein>
    <submittedName>
        <fullName evidence="6">ChbG/HpnK family deacetylase</fullName>
    </submittedName>
</protein>
<evidence type="ECO:0000313" key="7">
    <source>
        <dbReference type="Proteomes" id="UP000595894"/>
    </source>
</evidence>
<keyword evidence="5" id="KW-0119">Carbohydrate metabolism</keyword>
<evidence type="ECO:0000256" key="1">
    <source>
        <dbReference type="ARBA" id="ARBA00001946"/>
    </source>
</evidence>
<keyword evidence="7" id="KW-1185">Reference proteome</keyword>
<dbReference type="SUPFAM" id="SSF88713">
    <property type="entry name" value="Glycoside hydrolase/deacetylase"/>
    <property type="match status" value="1"/>
</dbReference>
<dbReference type="EMBL" id="CP061035">
    <property type="protein sequence ID" value="QQV78598.1"/>
    <property type="molecule type" value="Genomic_DNA"/>
</dbReference>
<dbReference type="PANTHER" id="PTHR31609">
    <property type="entry name" value="YDJC DEACETYLASE FAMILY MEMBER"/>
    <property type="match status" value="1"/>
</dbReference>
<dbReference type="Gene3D" id="3.20.20.370">
    <property type="entry name" value="Glycoside hydrolase/deacetylase"/>
    <property type="match status" value="1"/>
</dbReference>
<comment type="cofactor">
    <cofactor evidence="1">
        <name>Mg(2+)</name>
        <dbReference type="ChEBI" id="CHEBI:18420"/>
    </cofactor>
</comment>
<evidence type="ECO:0000256" key="3">
    <source>
        <dbReference type="ARBA" id="ARBA00022801"/>
    </source>
</evidence>
<gene>
    <name evidence="6" type="ORF">H5J25_08310</name>
</gene>
<dbReference type="InterPro" id="IPR006879">
    <property type="entry name" value="YdjC-like"/>
</dbReference>
<name>A0A974S5E4_9SPHN</name>
<dbReference type="GO" id="GO:0046872">
    <property type="term" value="F:metal ion binding"/>
    <property type="evidence" value="ECO:0007669"/>
    <property type="project" value="UniProtKB-KW"/>
</dbReference>
<dbReference type="Pfam" id="PF04794">
    <property type="entry name" value="YdjC"/>
    <property type="match status" value="1"/>
</dbReference>
<dbReference type="Proteomes" id="UP000595894">
    <property type="component" value="Chromosome"/>
</dbReference>
<evidence type="ECO:0000313" key="6">
    <source>
        <dbReference type="EMBL" id="QQV78598.1"/>
    </source>
</evidence>
<keyword evidence="3" id="KW-0378">Hydrolase</keyword>
<evidence type="ECO:0000256" key="4">
    <source>
        <dbReference type="ARBA" id="ARBA00022842"/>
    </source>
</evidence>
<dbReference type="KEGG" id="sari:H5J25_08310"/>
<dbReference type="CDD" id="cd10807">
    <property type="entry name" value="YdjC_like_3"/>
    <property type="match status" value="1"/>
</dbReference>
<evidence type="ECO:0000256" key="5">
    <source>
        <dbReference type="ARBA" id="ARBA00023277"/>
    </source>
</evidence>
<dbReference type="GO" id="GO:0005975">
    <property type="term" value="P:carbohydrate metabolic process"/>
    <property type="evidence" value="ECO:0007669"/>
    <property type="project" value="InterPro"/>
</dbReference>
<dbReference type="GO" id="GO:0016787">
    <property type="term" value="F:hydrolase activity"/>
    <property type="evidence" value="ECO:0007669"/>
    <property type="project" value="UniProtKB-KW"/>
</dbReference>
<dbReference type="InterPro" id="IPR011330">
    <property type="entry name" value="Glyco_hydro/deAcase_b/a-brl"/>
</dbReference>
<dbReference type="AlphaFoldDB" id="A0A974S5E4"/>
<organism evidence="6 7">
    <name type="scientific">Sphingomonas aliaeris</name>
    <dbReference type="NCBI Taxonomy" id="2759526"/>
    <lineage>
        <taxon>Bacteria</taxon>
        <taxon>Pseudomonadati</taxon>
        <taxon>Pseudomonadota</taxon>
        <taxon>Alphaproteobacteria</taxon>
        <taxon>Sphingomonadales</taxon>
        <taxon>Sphingomonadaceae</taxon>
        <taxon>Sphingomonas</taxon>
    </lineage>
</organism>
<evidence type="ECO:0000256" key="2">
    <source>
        <dbReference type="ARBA" id="ARBA00022723"/>
    </source>
</evidence>
<sequence>MRRLILCADDFAFSSGVSGVIADLAIRGRLNATSCMSVMPNWRADSAMLDGLPDTMQIGLHLVLTGEAPLTAMPKLAPSGEMPAINPLARAAAAGNLPLDEIAQEIRAQFDRFEEARGRAPDFVDGHQHSHALPGVRDIVLAETARRAPGAWLRTCEERIGAMLVRPFRGKALGSAYHSSGLRAAAAEYGLACNRGFAGHYGFAGDYSEIFPKFLESPGEMHLVMCHPGSGSRAGDAIAAARLQEATALATLPIADIAAERGLSYPA</sequence>
<accession>A0A974S5E4</accession>
<keyword evidence="2" id="KW-0479">Metal-binding</keyword>
<reference evidence="7" key="1">
    <citation type="submission" date="2020-09" db="EMBL/GenBank/DDBJ databases">
        <title>Sphingomonas sp., a new species isolated from pork steak.</title>
        <authorList>
            <person name="Heidler von Heilborn D."/>
        </authorList>
    </citation>
    <scope>NUCLEOTIDE SEQUENCE [LARGE SCALE GENOMIC DNA]</scope>
</reference>
<dbReference type="GO" id="GO:0019213">
    <property type="term" value="F:deacetylase activity"/>
    <property type="evidence" value="ECO:0007669"/>
    <property type="project" value="TreeGrafter"/>
</dbReference>